<dbReference type="InterPro" id="IPR015421">
    <property type="entry name" value="PyrdxlP-dep_Trfase_major"/>
</dbReference>
<reference evidence="1" key="1">
    <citation type="submission" date="2020-04" db="EMBL/GenBank/DDBJ databases">
        <authorList>
            <person name="Alioto T."/>
            <person name="Alioto T."/>
            <person name="Gomez Garrido J."/>
        </authorList>
    </citation>
    <scope>NUCLEOTIDE SEQUENCE</scope>
    <source>
        <strain evidence="1">A484AB</strain>
    </source>
</reference>
<dbReference type="EMBL" id="CACRXK020017426">
    <property type="protein sequence ID" value="CAB4031191.1"/>
    <property type="molecule type" value="Genomic_DNA"/>
</dbReference>
<keyword evidence="1" id="KW-0032">Aminotransferase</keyword>
<dbReference type="InterPro" id="IPR015424">
    <property type="entry name" value="PyrdxlP-dep_Trfase"/>
</dbReference>
<dbReference type="InterPro" id="IPR000192">
    <property type="entry name" value="Aminotrans_V_dom"/>
</dbReference>
<keyword evidence="1" id="KW-0808">Transferase</keyword>
<evidence type="ECO:0000313" key="2">
    <source>
        <dbReference type="Proteomes" id="UP001152795"/>
    </source>
</evidence>
<accession>A0A6S7JK81</accession>
<evidence type="ECO:0000313" key="1">
    <source>
        <dbReference type="EMBL" id="CAB4031191.1"/>
    </source>
</evidence>
<dbReference type="GO" id="GO:0008483">
    <property type="term" value="F:transaminase activity"/>
    <property type="evidence" value="ECO:0007669"/>
    <property type="project" value="UniProtKB-KW"/>
</dbReference>
<feature type="non-terminal residue" evidence="1">
    <location>
        <position position="225"/>
    </location>
</feature>
<dbReference type="OrthoDB" id="5978656at2759"/>
<keyword evidence="2" id="KW-1185">Reference proteome</keyword>
<dbReference type="Gene3D" id="3.40.640.10">
    <property type="entry name" value="Type I PLP-dependent aspartate aminotransferase-like (Major domain)"/>
    <property type="match status" value="1"/>
</dbReference>
<protein>
    <submittedName>
        <fullName evidence="1">Aminotransferase class V-fold PLP-dependent enzyme</fullName>
    </submittedName>
</protein>
<dbReference type="Proteomes" id="UP001152795">
    <property type="component" value="Unassembled WGS sequence"/>
</dbReference>
<organism evidence="1 2">
    <name type="scientific">Paramuricea clavata</name>
    <name type="common">Red gorgonian</name>
    <name type="synonym">Violescent sea-whip</name>
    <dbReference type="NCBI Taxonomy" id="317549"/>
    <lineage>
        <taxon>Eukaryota</taxon>
        <taxon>Metazoa</taxon>
        <taxon>Cnidaria</taxon>
        <taxon>Anthozoa</taxon>
        <taxon>Octocorallia</taxon>
        <taxon>Malacalcyonacea</taxon>
        <taxon>Plexauridae</taxon>
        <taxon>Paramuricea</taxon>
    </lineage>
</organism>
<proteinExistence type="predicted"/>
<dbReference type="AlphaFoldDB" id="A0A6S7JK81"/>
<dbReference type="SUPFAM" id="SSF53383">
    <property type="entry name" value="PLP-dependent transferases"/>
    <property type="match status" value="1"/>
</dbReference>
<comment type="caution">
    <text evidence="1">The sequence shown here is derived from an EMBL/GenBank/DDBJ whole genome shotgun (WGS) entry which is preliminary data.</text>
</comment>
<sequence>MNQMNAHKRPTFLVAHRYRCHGLLDRETFLGFKKTYEEVMETIATKKLDVDQDELWRYVRSLFDFDDFADCVPINAANLSIVFHPVQECMNAMASQWNRDISIQKRHAPFVYTIEAARALIASQLNAAPEDIAILRNGSDPNAVINNGLDYKHGDNIVLFDQNHPTNTADTAFAIRKLRFPHINCRTVSLTDPPSKQTIIDAFLEKVDKNTRLVSFSEVSANFRY</sequence>
<gene>
    <name evidence="1" type="ORF">PACLA_8A087295</name>
</gene>
<name>A0A6S7JK81_PARCT</name>
<dbReference type="Pfam" id="PF00266">
    <property type="entry name" value="Aminotran_5"/>
    <property type="match status" value="1"/>
</dbReference>